<evidence type="ECO:0000313" key="1">
    <source>
        <dbReference type="EMBL" id="KAG0538269.1"/>
    </source>
</evidence>
<organism evidence="1 2">
    <name type="scientific">Sorghum bicolor</name>
    <name type="common">Sorghum</name>
    <name type="synonym">Sorghum vulgare</name>
    <dbReference type="NCBI Taxonomy" id="4558"/>
    <lineage>
        <taxon>Eukaryota</taxon>
        <taxon>Viridiplantae</taxon>
        <taxon>Streptophyta</taxon>
        <taxon>Embryophyta</taxon>
        <taxon>Tracheophyta</taxon>
        <taxon>Spermatophyta</taxon>
        <taxon>Magnoliopsida</taxon>
        <taxon>Liliopsida</taxon>
        <taxon>Poales</taxon>
        <taxon>Poaceae</taxon>
        <taxon>PACMAD clade</taxon>
        <taxon>Panicoideae</taxon>
        <taxon>Andropogonodae</taxon>
        <taxon>Andropogoneae</taxon>
        <taxon>Sorghinae</taxon>
        <taxon>Sorghum</taxon>
    </lineage>
</organism>
<evidence type="ECO:0000313" key="2">
    <source>
        <dbReference type="Proteomes" id="UP000807115"/>
    </source>
</evidence>
<dbReference type="Proteomes" id="UP000807115">
    <property type="component" value="Chromosome 3"/>
</dbReference>
<reference evidence="1" key="2">
    <citation type="submission" date="2020-10" db="EMBL/GenBank/DDBJ databases">
        <authorList>
            <person name="Cooper E.A."/>
            <person name="Brenton Z.W."/>
            <person name="Flinn B.S."/>
            <person name="Jenkins J."/>
            <person name="Shu S."/>
            <person name="Flowers D."/>
            <person name="Luo F."/>
            <person name="Wang Y."/>
            <person name="Xia P."/>
            <person name="Barry K."/>
            <person name="Daum C."/>
            <person name="Lipzen A."/>
            <person name="Yoshinaga Y."/>
            <person name="Schmutz J."/>
            <person name="Saski C."/>
            <person name="Vermerris W."/>
            <person name="Kresovich S."/>
        </authorList>
    </citation>
    <scope>NUCLEOTIDE SEQUENCE</scope>
</reference>
<dbReference type="EMBL" id="CM027682">
    <property type="protein sequence ID" value="KAG0538269.1"/>
    <property type="molecule type" value="Genomic_DNA"/>
</dbReference>
<protein>
    <submittedName>
        <fullName evidence="1">Uncharacterized protein</fullName>
    </submittedName>
</protein>
<comment type="caution">
    <text evidence="1">The sequence shown here is derived from an EMBL/GenBank/DDBJ whole genome shotgun (WGS) entry which is preliminary data.</text>
</comment>
<name>A0A921UNH8_SORBI</name>
<gene>
    <name evidence="1" type="ORF">BDA96_03G220900</name>
</gene>
<dbReference type="AlphaFoldDB" id="A0A921UNH8"/>
<proteinExistence type="predicted"/>
<reference evidence="1" key="1">
    <citation type="journal article" date="2019" name="BMC Genomics">
        <title>A new reference genome for Sorghum bicolor reveals high levels of sequence similarity between sweet and grain genotypes: implications for the genetics of sugar metabolism.</title>
        <authorList>
            <person name="Cooper E.A."/>
            <person name="Brenton Z.W."/>
            <person name="Flinn B.S."/>
            <person name="Jenkins J."/>
            <person name="Shu S."/>
            <person name="Flowers D."/>
            <person name="Luo F."/>
            <person name="Wang Y."/>
            <person name="Xia P."/>
            <person name="Barry K."/>
            <person name="Daum C."/>
            <person name="Lipzen A."/>
            <person name="Yoshinaga Y."/>
            <person name="Schmutz J."/>
            <person name="Saski C."/>
            <person name="Vermerris W."/>
            <person name="Kresovich S."/>
        </authorList>
    </citation>
    <scope>NUCLEOTIDE SEQUENCE</scope>
</reference>
<sequence length="42" mass="4730">MYTSIFPREISAPDGACMLLTGMRYELRPNALVPIIQSQMLT</sequence>
<accession>A0A921UNH8</accession>